<evidence type="ECO:0000313" key="11">
    <source>
        <dbReference type="EMBL" id="GAA3766428.1"/>
    </source>
</evidence>
<dbReference type="Gene3D" id="3.40.1110.10">
    <property type="entry name" value="Calcium-transporting ATPase, cytoplasmic domain N"/>
    <property type="match status" value="1"/>
</dbReference>
<reference evidence="12" key="1">
    <citation type="journal article" date="2019" name="Int. J. Syst. Evol. Microbiol.">
        <title>The Global Catalogue of Microorganisms (GCM) 10K type strain sequencing project: providing services to taxonomists for standard genome sequencing and annotation.</title>
        <authorList>
            <consortium name="The Broad Institute Genomics Platform"/>
            <consortium name="The Broad Institute Genome Sequencing Center for Infectious Disease"/>
            <person name="Wu L."/>
            <person name="Ma J."/>
        </authorList>
    </citation>
    <scope>NUCLEOTIDE SEQUENCE [LARGE SCALE GENOMIC DNA]</scope>
    <source>
        <strain evidence="12">JCM 17137</strain>
    </source>
</reference>
<feature type="domain" description="Hemerythrin-like" evidence="10">
    <location>
        <begin position="622"/>
        <end position="754"/>
    </location>
</feature>
<dbReference type="Pfam" id="PF00122">
    <property type="entry name" value="E1-E2_ATPase"/>
    <property type="match status" value="1"/>
</dbReference>
<sequence>MTPQSILAMLALGGLAAGALLHLAGLPGAGDAVWLATTVLCTGVAAWWVVEGLRRRQLGTDVIALLALVGTIAVQEFLAGAIIAVMLTGGRLLEDRASRRARRELGALLARAPRFAHRVDSGEIVTVPVEEVAAGDLLAVRTGEIVPVDGHVESGTAVLDESAVTGEPLPAERQPGELARSGVVNAGSPFHLRATTDATSSTYGAIVRLVREAEAKSAPFVRLADRYAAVFLPVTLLLAGGAWLLSGDPVRAVAVLVVATPCPLILAAPIAFTSGMSRCAGRGVIVKSGDAIERLARARVLLFDKTGTVTTGHPRLDRVLTATWTRSDEVLGWAASLDQASSHVLAAAIVRAARERDLPLHLPTGVSEVPGAGLEGMVEGRSVRLGKASWVAADPPAELVESARVEAGHSEAATVFVGVDGHLAGILLLRDPLRPDAPRTLRLLRRAGIERAVMVTGDRASVAAAIGDYVGADEVHAEQSPEGKVAVAEAASATAATVMVGDGVNDAPALARAGVGVALGARGATASSQTADIVITVDRLARLAETLAIAQRTRTIAGQSVGVGMGLSLAAMVVAALGYLPPVAGAVLQEAIDVAVILNALRTLFPRGPERAPVLRGDDAELVHRLDEEHRRLWPHVDELARTAETLRGAPEDRLAPTLTELSTFLAELAEHEREDERVLYPAVDRALGTPEVTATMSRAHAEISALIRRSESLVAELRAGEAGVETRERAAQALIELHALLRLHFAQEEENFHVLAPQVQE</sequence>
<evidence type="ECO:0000256" key="3">
    <source>
        <dbReference type="ARBA" id="ARBA00022692"/>
    </source>
</evidence>
<dbReference type="InterPro" id="IPR044492">
    <property type="entry name" value="P_typ_ATPase_HD_dom"/>
</dbReference>
<dbReference type="InterPro" id="IPR023298">
    <property type="entry name" value="ATPase_P-typ_TM_dom_sf"/>
</dbReference>
<comment type="similarity">
    <text evidence="2 8">Belongs to the cation transport ATPase (P-type) (TC 3.A.3) family. Type IB subfamily.</text>
</comment>
<keyword evidence="3 8" id="KW-0812">Transmembrane</keyword>
<dbReference type="InterPro" id="IPR023299">
    <property type="entry name" value="ATPase_P-typ_cyto_dom_N"/>
</dbReference>
<dbReference type="InterPro" id="IPR036412">
    <property type="entry name" value="HAD-like_sf"/>
</dbReference>
<dbReference type="Pfam" id="PF01814">
    <property type="entry name" value="Hemerythrin"/>
    <property type="match status" value="1"/>
</dbReference>
<evidence type="ECO:0000256" key="5">
    <source>
        <dbReference type="ARBA" id="ARBA00022967"/>
    </source>
</evidence>
<dbReference type="Gene3D" id="3.40.50.1000">
    <property type="entry name" value="HAD superfamily/HAD-like"/>
    <property type="match status" value="1"/>
</dbReference>
<feature type="transmembrane region" description="Helical" evidence="8">
    <location>
        <begin position="252"/>
        <end position="272"/>
    </location>
</feature>
<keyword evidence="8" id="KW-1003">Cell membrane</keyword>
<dbReference type="InterPro" id="IPR023214">
    <property type="entry name" value="HAD_sf"/>
</dbReference>
<dbReference type="NCBIfam" id="TIGR01494">
    <property type="entry name" value="ATPase_P-type"/>
    <property type="match status" value="2"/>
</dbReference>
<organism evidence="11 12">
    <name type="scientific">Salinactinospora qingdaonensis</name>
    <dbReference type="NCBI Taxonomy" id="702744"/>
    <lineage>
        <taxon>Bacteria</taxon>
        <taxon>Bacillati</taxon>
        <taxon>Actinomycetota</taxon>
        <taxon>Actinomycetes</taxon>
        <taxon>Streptosporangiales</taxon>
        <taxon>Nocardiopsidaceae</taxon>
        <taxon>Salinactinospora</taxon>
    </lineage>
</organism>
<dbReference type="PROSITE" id="PS00154">
    <property type="entry name" value="ATPASE_E1_E2"/>
    <property type="match status" value="1"/>
</dbReference>
<feature type="domain" description="P-type ATPase A" evidence="9">
    <location>
        <begin position="112"/>
        <end position="210"/>
    </location>
</feature>
<dbReference type="InterPro" id="IPR008250">
    <property type="entry name" value="ATPase_P-typ_transduc_dom_A_sf"/>
</dbReference>
<name>A0ABP7GIC2_9ACTN</name>
<keyword evidence="4 8" id="KW-0479">Metal-binding</keyword>
<comment type="caution">
    <text evidence="11">The sequence shown here is derived from an EMBL/GenBank/DDBJ whole genome shotgun (WGS) entry which is preliminary data.</text>
</comment>
<keyword evidence="5" id="KW-1278">Translocase</keyword>
<dbReference type="SFLD" id="SFLDF00027">
    <property type="entry name" value="p-type_atpase"/>
    <property type="match status" value="1"/>
</dbReference>
<evidence type="ECO:0000256" key="6">
    <source>
        <dbReference type="ARBA" id="ARBA00022989"/>
    </source>
</evidence>
<dbReference type="Proteomes" id="UP001500908">
    <property type="component" value="Unassembled WGS sequence"/>
</dbReference>
<dbReference type="Gene3D" id="2.70.150.10">
    <property type="entry name" value="Calcium-transporting ATPase, cytoplasmic transduction domain A"/>
    <property type="match status" value="1"/>
</dbReference>
<evidence type="ECO:0000256" key="2">
    <source>
        <dbReference type="ARBA" id="ARBA00006024"/>
    </source>
</evidence>
<evidence type="ECO:0000256" key="1">
    <source>
        <dbReference type="ARBA" id="ARBA00004651"/>
    </source>
</evidence>
<dbReference type="InterPro" id="IPR027256">
    <property type="entry name" value="P-typ_ATPase_IB"/>
</dbReference>
<dbReference type="RefSeq" id="WP_344977425.1">
    <property type="nucleotide sequence ID" value="NZ_BAABDD010000052.1"/>
</dbReference>
<keyword evidence="8" id="KW-0547">Nucleotide-binding</keyword>
<dbReference type="PRINTS" id="PR00119">
    <property type="entry name" value="CATATPASE"/>
</dbReference>
<dbReference type="InterPro" id="IPR001757">
    <property type="entry name" value="P_typ_ATPase"/>
</dbReference>
<accession>A0ABP7GIC2</accession>
<proteinExistence type="inferred from homology"/>
<evidence type="ECO:0000313" key="12">
    <source>
        <dbReference type="Proteomes" id="UP001500908"/>
    </source>
</evidence>
<evidence type="ECO:0000259" key="10">
    <source>
        <dbReference type="Pfam" id="PF01814"/>
    </source>
</evidence>
<dbReference type="PANTHER" id="PTHR48085">
    <property type="entry name" value="CADMIUM/ZINC-TRANSPORTING ATPASE HMA2-RELATED"/>
    <property type="match status" value="1"/>
</dbReference>
<dbReference type="SUPFAM" id="SSF81665">
    <property type="entry name" value="Calcium ATPase, transmembrane domain M"/>
    <property type="match status" value="1"/>
</dbReference>
<keyword evidence="6 8" id="KW-1133">Transmembrane helix</keyword>
<dbReference type="CDD" id="cd12108">
    <property type="entry name" value="Hr-like"/>
    <property type="match status" value="1"/>
</dbReference>
<protein>
    <submittedName>
        <fullName evidence="11">Heavy metal translocating P-type ATPase</fullName>
    </submittedName>
</protein>
<comment type="subcellular location">
    <subcellularLocation>
        <location evidence="1">Cell membrane</location>
        <topology evidence="1">Multi-pass membrane protein</topology>
    </subcellularLocation>
</comment>
<feature type="transmembrane region" description="Helical" evidence="8">
    <location>
        <begin position="6"/>
        <end position="25"/>
    </location>
</feature>
<dbReference type="PANTHER" id="PTHR48085:SF5">
    <property type="entry name" value="CADMIUM_ZINC-TRANSPORTING ATPASE HMA4-RELATED"/>
    <property type="match status" value="1"/>
</dbReference>
<dbReference type="EMBL" id="BAABDD010000052">
    <property type="protein sequence ID" value="GAA3766428.1"/>
    <property type="molecule type" value="Genomic_DNA"/>
</dbReference>
<dbReference type="SFLD" id="SFLDS00003">
    <property type="entry name" value="Haloacid_Dehalogenase"/>
    <property type="match status" value="1"/>
</dbReference>
<keyword evidence="12" id="KW-1185">Reference proteome</keyword>
<dbReference type="SFLD" id="SFLDG00002">
    <property type="entry name" value="C1.7:_P-type_atpase_like"/>
    <property type="match status" value="1"/>
</dbReference>
<feature type="transmembrane region" description="Helical" evidence="8">
    <location>
        <begin position="62"/>
        <end position="93"/>
    </location>
</feature>
<dbReference type="SUPFAM" id="SSF56784">
    <property type="entry name" value="HAD-like"/>
    <property type="match status" value="1"/>
</dbReference>
<dbReference type="InterPro" id="IPR059000">
    <property type="entry name" value="ATPase_P-type_domA"/>
</dbReference>
<dbReference type="Gene3D" id="1.20.120.520">
    <property type="entry name" value="nmb1532 protein domain like"/>
    <property type="match status" value="1"/>
</dbReference>
<feature type="transmembrane region" description="Helical" evidence="8">
    <location>
        <begin position="32"/>
        <end position="50"/>
    </location>
</feature>
<dbReference type="NCBIfam" id="TIGR01525">
    <property type="entry name" value="ATPase-IB_hvy"/>
    <property type="match status" value="1"/>
</dbReference>
<keyword evidence="8" id="KW-0067">ATP-binding</keyword>
<dbReference type="InterPro" id="IPR051014">
    <property type="entry name" value="Cation_Transport_ATPase_IB"/>
</dbReference>
<feature type="transmembrane region" description="Helical" evidence="8">
    <location>
        <begin position="227"/>
        <end position="246"/>
    </location>
</feature>
<evidence type="ECO:0000256" key="8">
    <source>
        <dbReference type="RuleBase" id="RU362081"/>
    </source>
</evidence>
<keyword evidence="7 8" id="KW-0472">Membrane</keyword>
<dbReference type="InterPro" id="IPR012312">
    <property type="entry name" value="Hemerythrin-like"/>
</dbReference>
<gene>
    <name evidence="11" type="ORF">GCM10022402_49560</name>
</gene>
<evidence type="ECO:0000256" key="4">
    <source>
        <dbReference type="ARBA" id="ARBA00022723"/>
    </source>
</evidence>
<dbReference type="SUPFAM" id="SSF81653">
    <property type="entry name" value="Calcium ATPase, transduction domain A"/>
    <property type="match status" value="1"/>
</dbReference>
<dbReference type="InterPro" id="IPR018303">
    <property type="entry name" value="ATPase_P-typ_P_site"/>
</dbReference>
<evidence type="ECO:0000256" key="7">
    <source>
        <dbReference type="ARBA" id="ARBA00023136"/>
    </source>
</evidence>
<dbReference type="Pfam" id="PF00702">
    <property type="entry name" value="Hydrolase"/>
    <property type="match status" value="1"/>
</dbReference>
<evidence type="ECO:0000259" key="9">
    <source>
        <dbReference type="Pfam" id="PF00122"/>
    </source>
</evidence>